<reference evidence="1 2" key="1">
    <citation type="submission" date="2019-12" db="EMBL/GenBank/DDBJ databases">
        <title>Whole-genome analyses of novel actinobacteria.</title>
        <authorList>
            <person name="Sahin N."/>
            <person name="Saygin H."/>
        </authorList>
    </citation>
    <scope>NUCLEOTIDE SEQUENCE [LARGE SCALE GENOMIC DNA]</scope>
    <source>
        <strain evidence="1 2">KC615</strain>
    </source>
</reference>
<organism evidence="1 2">
    <name type="scientific">Shimazuella alba</name>
    <dbReference type="NCBI Taxonomy" id="2690964"/>
    <lineage>
        <taxon>Bacteria</taxon>
        <taxon>Bacillati</taxon>
        <taxon>Bacillota</taxon>
        <taxon>Bacilli</taxon>
        <taxon>Bacillales</taxon>
        <taxon>Thermoactinomycetaceae</taxon>
        <taxon>Shimazuella</taxon>
    </lineage>
</organism>
<dbReference type="EMBL" id="WUUL01000002">
    <property type="protein sequence ID" value="MXQ52766.1"/>
    <property type="molecule type" value="Genomic_DNA"/>
</dbReference>
<comment type="caution">
    <text evidence="1">The sequence shown here is derived from an EMBL/GenBank/DDBJ whole genome shotgun (WGS) entry which is preliminary data.</text>
</comment>
<accession>A0A6I4VS78</accession>
<gene>
    <name evidence="1" type="ORF">GSM42_03280</name>
</gene>
<evidence type="ECO:0000313" key="1">
    <source>
        <dbReference type="EMBL" id="MXQ52766.1"/>
    </source>
</evidence>
<dbReference type="RefSeq" id="WP_160799989.1">
    <property type="nucleotide sequence ID" value="NZ_WUUL01000002.1"/>
</dbReference>
<dbReference type="Proteomes" id="UP000430692">
    <property type="component" value="Unassembled WGS sequence"/>
</dbReference>
<evidence type="ECO:0000313" key="2">
    <source>
        <dbReference type="Proteomes" id="UP000430692"/>
    </source>
</evidence>
<proteinExistence type="predicted"/>
<sequence length="67" mass="7677">MNLTLKIEGDSKVVRDFIHYIRKDERYVFYSRAKYLFSPEGGLVEFVFAGREAGGADTDEAGRKRIS</sequence>
<dbReference type="AlphaFoldDB" id="A0A6I4VS78"/>
<protein>
    <submittedName>
        <fullName evidence="1">Uncharacterized protein</fullName>
    </submittedName>
</protein>
<keyword evidence="2" id="KW-1185">Reference proteome</keyword>
<name>A0A6I4VS78_9BACL</name>